<feature type="compositionally biased region" description="Acidic residues" evidence="1">
    <location>
        <begin position="764"/>
        <end position="775"/>
    </location>
</feature>
<protein>
    <submittedName>
        <fullName evidence="2">Uncharacterized protein</fullName>
    </submittedName>
</protein>
<feature type="compositionally biased region" description="Polar residues" evidence="1">
    <location>
        <begin position="172"/>
        <end position="191"/>
    </location>
</feature>
<feature type="region of interest" description="Disordered" evidence="1">
    <location>
        <begin position="148"/>
        <end position="243"/>
    </location>
</feature>
<feature type="compositionally biased region" description="Basic and acidic residues" evidence="1">
    <location>
        <begin position="718"/>
        <end position="745"/>
    </location>
</feature>
<dbReference type="eggNOG" id="ENOG502SF71">
    <property type="taxonomic scope" value="Eukaryota"/>
</dbReference>
<dbReference type="GeneID" id="19168422"/>
<feature type="compositionally biased region" description="Low complexity" evidence="1">
    <location>
        <begin position="47"/>
        <end position="62"/>
    </location>
</feature>
<feature type="compositionally biased region" description="Basic residues" evidence="1">
    <location>
        <begin position="749"/>
        <end position="759"/>
    </location>
</feature>
<feature type="compositionally biased region" description="Basic and acidic residues" evidence="1">
    <location>
        <begin position="669"/>
        <end position="699"/>
    </location>
</feature>
<feature type="compositionally biased region" description="Basic and acidic residues" evidence="1">
    <location>
        <begin position="562"/>
        <end position="662"/>
    </location>
</feature>
<feature type="compositionally biased region" description="Polar residues" evidence="1">
    <location>
        <begin position="273"/>
        <end position="299"/>
    </location>
</feature>
<feature type="compositionally biased region" description="Polar residues" evidence="1">
    <location>
        <begin position="526"/>
        <end position="535"/>
    </location>
</feature>
<reference evidence="2 3" key="1">
    <citation type="submission" date="2013-03" db="EMBL/GenBank/DDBJ databases">
        <title>The Genome Sequence of Capronia epimyces CBS 606.96.</title>
        <authorList>
            <consortium name="The Broad Institute Genomics Platform"/>
            <person name="Cuomo C."/>
            <person name="de Hoog S."/>
            <person name="Gorbushina A."/>
            <person name="Walker B."/>
            <person name="Young S.K."/>
            <person name="Zeng Q."/>
            <person name="Gargeya S."/>
            <person name="Fitzgerald M."/>
            <person name="Haas B."/>
            <person name="Abouelleil A."/>
            <person name="Allen A.W."/>
            <person name="Alvarado L."/>
            <person name="Arachchi H.M."/>
            <person name="Berlin A.M."/>
            <person name="Chapman S.B."/>
            <person name="Gainer-Dewar J."/>
            <person name="Goldberg J."/>
            <person name="Griggs A."/>
            <person name="Gujja S."/>
            <person name="Hansen M."/>
            <person name="Howarth C."/>
            <person name="Imamovic A."/>
            <person name="Ireland A."/>
            <person name="Larimer J."/>
            <person name="McCowan C."/>
            <person name="Murphy C."/>
            <person name="Pearson M."/>
            <person name="Poon T.W."/>
            <person name="Priest M."/>
            <person name="Roberts A."/>
            <person name="Saif S."/>
            <person name="Shea T."/>
            <person name="Sisk P."/>
            <person name="Sykes S."/>
            <person name="Wortman J."/>
            <person name="Nusbaum C."/>
            <person name="Birren B."/>
        </authorList>
    </citation>
    <scope>NUCLEOTIDE SEQUENCE [LARGE SCALE GENOMIC DNA]</scope>
    <source>
        <strain evidence="2 3">CBS 606.96</strain>
    </source>
</reference>
<comment type="caution">
    <text evidence="2">The sequence shown here is derived from an EMBL/GenBank/DDBJ whole genome shotgun (WGS) entry which is preliminary data.</text>
</comment>
<dbReference type="RefSeq" id="XP_007732622.1">
    <property type="nucleotide sequence ID" value="XM_007734432.1"/>
</dbReference>
<feature type="compositionally biased region" description="Basic and acidic residues" evidence="1">
    <location>
        <begin position="329"/>
        <end position="338"/>
    </location>
</feature>
<feature type="compositionally biased region" description="Low complexity" evidence="1">
    <location>
        <begin position="414"/>
        <end position="428"/>
    </location>
</feature>
<feature type="compositionally biased region" description="Polar residues" evidence="1">
    <location>
        <begin position="472"/>
        <end position="483"/>
    </location>
</feature>
<feature type="region of interest" description="Disordered" evidence="1">
    <location>
        <begin position="357"/>
        <end position="869"/>
    </location>
</feature>
<evidence type="ECO:0000313" key="2">
    <source>
        <dbReference type="EMBL" id="EXJ87343.1"/>
    </source>
</evidence>
<accession>W9Y4D9</accession>
<feature type="compositionally biased region" description="Polar residues" evidence="1">
    <location>
        <begin position="312"/>
        <end position="328"/>
    </location>
</feature>
<feature type="compositionally biased region" description="Polar residues" evidence="1">
    <location>
        <begin position="199"/>
        <end position="213"/>
    </location>
</feature>
<dbReference type="Proteomes" id="UP000019478">
    <property type="component" value="Unassembled WGS sequence"/>
</dbReference>
<feature type="region of interest" description="Disordered" evidence="1">
    <location>
        <begin position="258"/>
        <end position="338"/>
    </location>
</feature>
<proteinExistence type="predicted"/>
<evidence type="ECO:0000256" key="1">
    <source>
        <dbReference type="SAM" id="MobiDB-lite"/>
    </source>
</evidence>
<evidence type="ECO:0000313" key="3">
    <source>
        <dbReference type="Proteomes" id="UP000019478"/>
    </source>
</evidence>
<feature type="region of interest" description="Disordered" evidence="1">
    <location>
        <begin position="1"/>
        <end position="135"/>
    </location>
</feature>
<dbReference type="STRING" id="1182542.W9Y4D9"/>
<feature type="compositionally biased region" description="Low complexity" evidence="1">
    <location>
        <begin position="833"/>
        <end position="844"/>
    </location>
</feature>
<feature type="compositionally biased region" description="Polar residues" evidence="1">
    <location>
        <begin position="845"/>
        <end position="869"/>
    </location>
</feature>
<name>W9Y4D9_9EURO</name>
<dbReference type="OrthoDB" id="4159553at2759"/>
<organism evidence="2 3">
    <name type="scientific">Capronia epimyces CBS 606.96</name>
    <dbReference type="NCBI Taxonomy" id="1182542"/>
    <lineage>
        <taxon>Eukaryota</taxon>
        <taxon>Fungi</taxon>
        <taxon>Dikarya</taxon>
        <taxon>Ascomycota</taxon>
        <taxon>Pezizomycotina</taxon>
        <taxon>Eurotiomycetes</taxon>
        <taxon>Chaetothyriomycetidae</taxon>
        <taxon>Chaetothyriales</taxon>
        <taxon>Herpotrichiellaceae</taxon>
        <taxon>Capronia</taxon>
    </lineage>
</organism>
<feature type="compositionally biased region" description="Polar residues" evidence="1">
    <location>
        <begin position="151"/>
        <end position="165"/>
    </location>
</feature>
<keyword evidence="3" id="KW-1185">Reference proteome</keyword>
<dbReference type="EMBL" id="AMGY01000003">
    <property type="protein sequence ID" value="EXJ87343.1"/>
    <property type="molecule type" value="Genomic_DNA"/>
</dbReference>
<sequence>MPEHAYQPSTGVPSGAAETAASIAFNKDAEQNVSHIPGAYPKEEPSKSTTGSTEAASGATAGLNGHRAGTATHETSGPASEREGGTVGPSTSTTASPAYRDAEDGQAEQPQSAATDPTPADEVPDQPQWSGTLGKILGAVGLGAVAGGAATSHSTTRQDEQSQPGTEAPAQPVTTTGVDSYTAPTRSGPSSSHHRKESIPTTAYPQGESSPTPINAPVGGTSVADEELDVKGHGGRHTGLAAAGVGVGVGSGVVAAGAHDYNKSREPLEDASSPPSAAISTYPQTSQPTPYVPDQQTSGLGRDIDEKPRGTAFTSPSSTVYSEPPTGTESDRKFKGHEKSVAAAGVGIGAGAAAIGAHEYDERKSPSQDAPIQPSATTSAYHQITTNSAAPISSGQQTLPRSRDVDQYPAATTNASQPSSNYSQPPSAAERDSESTGYGKTAAAAGDGAGAGAAGIYAVEHKNKPRTGDNLGDSSYPTTQDSAQARPWEASKDAAATAGQEPASSTRGTNTFQPAAATVPVREKATNSNPNTSSETDGRHTGRDAAIAGAAGTGAAAYGAHEYNKHEADEDAAKTEAQRQKDIAEQEAARQKQFDKDEKAAAKRAVKEEKAEKKHQKGLEKEEKKQQKELEKEEKQHHKELEKEEKQHHKELEHEQKEREKTAGAAVLAEKKHHEQRELEDKENFQAAEAERKRHEKEAAGAAVGVGATAGTVAHTSHGKESLDDDTPKSSHDTDRNRLHKDPPQKKPGILKRIFKRRKNNDTGLEEDYSTDEEEESHRDKHLTESGAIGGAGAVTGTAAEHEAHQPTGSGYEAGQSGGFLKPSYNPLHKDAVAPTATETPTAESLSQGRQEHQPSGTAGVSAHGQHQY</sequence>
<feature type="compositionally biased region" description="Low complexity" evidence="1">
    <location>
        <begin position="545"/>
        <end position="560"/>
    </location>
</feature>
<dbReference type="HOGENOM" id="CLU_012406_0_0_1"/>
<gene>
    <name evidence="2" type="ORF">A1O3_04302</name>
</gene>
<dbReference type="AlphaFoldDB" id="W9Y4D9"/>
<feature type="compositionally biased region" description="Polar residues" evidence="1">
    <location>
        <begin position="367"/>
        <end position="400"/>
    </location>
</feature>
<feature type="compositionally biased region" description="Polar residues" evidence="1">
    <location>
        <begin position="502"/>
        <end position="513"/>
    </location>
</feature>
<feature type="compositionally biased region" description="Low complexity" evidence="1">
    <location>
        <begin position="700"/>
        <end position="714"/>
    </location>
</feature>